<gene>
    <name evidence="1" type="ORF">KK488_16865</name>
</gene>
<sequence length="251" mass="26744">MNANLDAILQDLAAPARVLAFCDETNLTEKPTATLVANLRLQVGIVVSSEVYGPVAEALGTFLTAHGLPEFHATEVVNPKAGTPWRDVPFALRLDAFERLTQALGMAGSRVPYLYLSKQDHDGFVAQCGGLITADYKRSLKTVFLSSMAEYLAAPTPVLVIDRDKNTPGPVLHPIENAGNLLGGGAISVESHKVIGLQIADMAACAVRRYLLKRDAIYAGNGSPFDEVAAQAVASFEGRFELLLDAQPLAA</sequence>
<protein>
    <recommendedName>
        <fullName evidence="3">DUF3800 domain-containing protein</fullName>
    </recommendedName>
</protein>
<dbReference type="EMBL" id="JAHGAW010000012">
    <property type="protein sequence ID" value="MBT2188627.1"/>
    <property type="molecule type" value="Genomic_DNA"/>
</dbReference>
<dbReference type="AlphaFoldDB" id="A0A9X1DEC0"/>
<dbReference type="RefSeq" id="WP_214624887.1">
    <property type="nucleotide sequence ID" value="NZ_JAHGAW010000012.1"/>
</dbReference>
<organism evidence="1 2">
    <name type="scientific">Sphingobium nicotianae</name>
    <dbReference type="NCBI Taxonomy" id="2782607"/>
    <lineage>
        <taxon>Bacteria</taxon>
        <taxon>Pseudomonadati</taxon>
        <taxon>Pseudomonadota</taxon>
        <taxon>Alphaproteobacteria</taxon>
        <taxon>Sphingomonadales</taxon>
        <taxon>Sphingomonadaceae</taxon>
        <taxon>Sphingobium</taxon>
    </lineage>
</organism>
<comment type="caution">
    <text evidence="1">The sequence shown here is derived from an EMBL/GenBank/DDBJ whole genome shotgun (WGS) entry which is preliminary data.</text>
</comment>
<evidence type="ECO:0000313" key="1">
    <source>
        <dbReference type="EMBL" id="MBT2188627.1"/>
    </source>
</evidence>
<dbReference type="Proteomes" id="UP001138757">
    <property type="component" value="Unassembled WGS sequence"/>
</dbReference>
<accession>A0A9X1DEC0</accession>
<evidence type="ECO:0008006" key="3">
    <source>
        <dbReference type="Google" id="ProtNLM"/>
    </source>
</evidence>
<reference evidence="1" key="1">
    <citation type="submission" date="2021-05" db="EMBL/GenBank/DDBJ databases">
        <title>Genome of Sphingobium sp. strain.</title>
        <authorList>
            <person name="Fan R."/>
        </authorList>
    </citation>
    <scope>NUCLEOTIDE SEQUENCE</scope>
    <source>
        <strain evidence="1">H33</strain>
    </source>
</reference>
<evidence type="ECO:0000313" key="2">
    <source>
        <dbReference type="Proteomes" id="UP001138757"/>
    </source>
</evidence>
<proteinExistence type="predicted"/>
<name>A0A9X1DEC0_9SPHN</name>
<keyword evidence="2" id="KW-1185">Reference proteome</keyword>